<evidence type="ECO:0000313" key="3">
    <source>
        <dbReference type="Proteomes" id="UP000053789"/>
    </source>
</evidence>
<dbReference type="PANTHER" id="PTHR33112">
    <property type="entry name" value="DOMAIN PROTEIN, PUTATIVE-RELATED"/>
    <property type="match status" value="1"/>
</dbReference>
<keyword evidence="3" id="KW-1185">Reference proteome</keyword>
<proteinExistence type="predicted"/>
<dbReference type="Proteomes" id="UP000053789">
    <property type="component" value="Unassembled WGS sequence"/>
</dbReference>
<evidence type="ECO:0000313" key="2">
    <source>
        <dbReference type="EMBL" id="KIW94238.1"/>
    </source>
</evidence>
<protein>
    <recommendedName>
        <fullName evidence="1">Heterokaryon incompatibility domain-containing protein</fullName>
    </recommendedName>
</protein>
<dbReference type="OrthoDB" id="5125733at2759"/>
<dbReference type="HOGENOM" id="CLU_002639_3_1_1"/>
<gene>
    <name evidence="2" type="ORF">Z519_05554</name>
</gene>
<dbReference type="Pfam" id="PF06985">
    <property type="entry name" value="HET"/>
    <property type="match status" value="1"/>
</dbReference>
<dbReference type="PANTHER" id="PTHR33112:SF9">
    <property type="entry name" value="HETEROKARYON INCOMPATIBILITY DOMAIN-CONTAINING PROTEIN"/>
    <property type="match status" value="1"/>
</dbReference>
<organism evidence="2 3">
    <name type="scientific">Cladophialophora bantiana (strain ATCC 10958 / CBS 173.52 / CDC B-1940 / NIH 8579)</name>
    <name type="common">Xylohypha bantiana</name>
    <dbReference type="NCBI Taxonomy" id="1442370"/>
    <lineage>
        <taxon>Eukaryota</taxon>
        <taxon>Fungi</taxon>
        <taxon>Dikarya</taxon>
        <taxon>Ascomycota</taxon>
        <taxon>Pezizomycotina</taxon>
        <taxon>Eurotiomycetes</taxon>
        <taxon>Chaetothyriomycetidae</taxon>
        <taxon>Chaetothyriales</taxon>
        <taxon>Herpotrichiellaceae</taxon>
        <taxon>Cladophialophora</taxon>
    </lineage>
</organism>
<dbReference type="GeneID" id="27698482"/>
<dbReference type="AlphaFoldDB" id="A0A0D2HLN9"/>
<reference evidence="2" key="1">
    <citation type="submission" date="2015-01" db="EMBL/GenBank/DDBJ databases">
        <title>The Genome Sequence of Cladophialophora bantiana CBS 173.52.</title>
        <authorList>
            <consortium name="The Broad Institute Genomics Platform"/>
            <person name="Cuomo C."/>
            <person name="de Hoog S."/>
            <person name="Gorbushina A."/>
            <person name="Stielow B."/>
            <person name="Teixiera M."/>
            <person name="Abouelleil A."/>
            <person name="Chapman S.B."/>
            <person name="Priest M."/>
            <person name="Young S.K."/>
            <person name="Wortman J."/>
            <person name="Nusbaum C."/>
            <person name="Birren B."/>
        </authorList>
    </citation>
    <scope>NUCLEOTIDE SEQUENCE [LARGE SCALE GENOMIC DNA]</scope>
    <source>
        <strain evidence="2">CBS 173.52</strain>
    </source>
</reference>
<dbReference type="InterPro" id="IPR010730">
    <property type="entry name" value="HET"/>
</dbReference>
<feature type="domain" description="Heterokaryon incompatibility" evidence="1">
    <location>
        <begin position="109"/>
        <end position="260"/>
    </location>
</feature>
<evidence type="ECO:0000259" key="1">
    <source>
        <dbReference type="Pfam" id="PF06985"/>
    </source>
</evidence>
<sequence length="540" mass="60750">MNGVRGGSLKFPGGRHDGDMVLHGTRPVAQIDLYTIPNMSIRGTCVREHASGCTGSDGALRFAKEMIQGCIYKHLTCGKGDDPALPSRVLYIKEGRVHLYETAGERSRYAALSHCWGGQVQLQTTSENYKEFISEIPWDQIPKTFQDAITFARGLDLGYIWIDSVCIIQDSETDWQTQSAKMKEVYEGAHVTLAATHGAASNAGCFATAEWQPHKIAQVQVGSQLVDLFARRKWRHLDMTPMNLKAPPDLLLRRGWAFQERFLSQRVIHFTRNELIWECNTTTACECGVLVDGRANSPKKSFRSDSWTTVVNRYSELRLTKAKDRLPALSGIAKTFALEGGNYHAGLWERDLPYNLCWYARQPSSKRPKDSGYPSWSWASTAKSVTMLSLDEFPKESCVRIQSIQCDLAGEDPHGQVLNGRLIISGELIPASTCDVSRLNYYRREQVVWLRFHSAAVELDGEAYFCFWDEPVRSPGRSHSTPVYCMQVVTGWYLVLRCLDKTSQTYKRIGFLKPDAKPRWVSEEEGGVSAKLPTSTITII</sequence>
<dbReference type="EMBL" id="KN846986">
    <property type="protein sequence ID" value="KIW94238.1"/>
    <property type="molecule type" value="Genomic_DNA"/>
</dbReference>
<accession>A0A0D2HLN9</accession>
<name>A0A0D2HLN9_CLAB1</name>
<dbReference type="RefSeq" id="XP_016620907.1">
    <property type="nucleotide sequence ID" value="XM_016763294.1"/>
</dbReference>
<dbReference type="VEuPathDB" id="FungiDB:Z519_05554"/>